<keyword evidence="5" id="KW-1185">Reference proteome</keyword>
<dbReference type="InterPro" id="IPR037200">
    <property type="entry name" value="Isy1_sf"/>
</dbReference>
<dbReference type="Proteomes" id="UP000193642">
    <property type="component" value="Unassembled WGS sequence"/>
</dbReference>
<sequence>MVRSPPPPPPPHLQHTLTNQLRTQTQARNEEKAQSMLFRFREAQNAELGIGIARNERRPGNTARVSTVREADRWRGDIIREISRKVAKIQDPGLTEYQVRDLNDKINKLFRDKRAWEYRIKELGGPDYRVSLEILDAEGKEVPGSRGYRYFGRAKDLPGVKELFESQKSKPCVSSSDNAADS</sequence>
<dbReference type="STRING" id="329046.A0A1Y2CNB8"/>
<gene>
    <name evidence="4" type="ORF">BCR33DRAFT_657684</name>
</gene>
<dbReference type="Gene3D" id="1.10.287.660">
    <property type="entry name" value="Helix hairpin bin"/>
    <property type="match status" value="1"/>
</dbReference>
<evidence type="ECO:0000256" key="2">
    <source>
        <dbReference type="ARBA" id="ARBA00007002"/>
    </source>
</evidence>
<dbReference type="InterPro" id="IPR009360">
    <property type="entry name" value="Isy1"/>
</dbReference>
<dbReference type="Pfam" id="PF06246">
    <property type="entry name" value="Isy1"/>
    <property type="match status" value="1"/>
</dbReference>
<accession>A0A1Y2CNB8</accession>
<keyword evidence="3" id="KW-0539">Nucleus</keyword>
<dbReference type="PANTHER" id="PTHR13021">
    <property type="entry name" value="PRE-MRNA-SPLICING FACTOR ISY1"/>
    <property type="match status" value="1"/>
</dbReference>
<dbReference type="EMBL" id="MCGO01000011">
    <property type="protein sequence ID" value="ORY48457.1"/>
    <property type="molecule type" value="Genomic_DNA"/>
</dbReference>
<dbReference type="SUPFAM" id="SSF140102">
    <property type="entry name" value="ISY1 domain-like"/>
    <property type="match status" value="1"/>
</dbReference>
<evidence type="ECO:0000256" key="3">
    <source>
        <dbReference type="ARBA" id="ARBA00023242"/>
    </source>
</evidence>
<evidence type="ECO:0000313" key="5">
    <source>
        <dbReference type="Proteomes" id="UP000193642"/>
    </source>
</evidence>
<reference evidence="4 5" key="1">
    <citation type="submission" date="2016-07" db="EMBL/GenBank/DDBJ databases">
        <title>Pervasive Adenine N6-methylation of Active Genes in Fungi.</title>
        <authorList>
            <consortium name="DOE Joint Genome Institute"/>
            <person name="Mondo S.J."/>
            <person name="Dannebaum R.O."/>
            <person name="Kuo R.C."/>
            <person name="Labutti K."/>
            <person name="Haridas S."/>
            <person name="Kuo A."/>
            <person name="Salamov A."/>
            <person name="Ahrendt S.R."/>
            <person name="Lipzen A."/>
            <person name="Sullivan W."/>
            <person name="Andreopoulos W.B."/>
            <person name="Clum A."/>
            <person name="Lindquist E."/>
            <person name="Daum C."/>
            <person name="Ramamoorthy G.K."/>
            <person name="Gryganskyi A."/>
            <person name="Culley D."/>
            <person name="Magnuson J.K."/>
            <person name="James T.Y."/>
            <person name="O'Malley M.A."/>
            <person name="Stajich J.E."/>
            <person name="Spatafora J.W."/>
            <person name="Visel A."/>
            <person name="Grigoriev I.V."/>
        </authorList>
    </citation>
    <scope>NUCLEOTIDE SEQUENCE [LARGE SCALE GENOMIC DNA]</scope>
    <source>
        <strain evidence="4 5">JEL800</strain>
    </source>
</reference>
<dbReference type="InterPro" id="IPR029012">
    <property type="entry name" value="Helix_hairpin_bin_sf"/>
</dbReference>
<organism evidence="4 5">
    <name type="scientific">Rhizoclosmatium globosum</name>
    <dbReference type="NCBI Taxonomy" id="329046"/>
    <lineage>
        <taxon>Eukaryota</taxon>
        <taxon>Fungi</taxon>
        <taxon>Fungi incertae sedis</taxon>
        <taxon>Chytridiomycota</taxon>
        <taxon>Chytridiomycota incertae sedis</taxon>
        <taxon>Chytridiomycetes</taxon>
        <taxon>Chytridiales</taxon>
        <taxon>Chytriomycetaceae</taxon>
        <taxon>Rhizoclosmatium</taxon>
    </lineage>
</organism>
<evidence type="ECO:0000256" key="1">
    <source>
        <dbReference type="ARBA" id="ARBA00004123"/>
    </source>
</evidence>
<comment type="similarity">
    <text evidence="2">Belongs to the ISY1 family.</text>
</comment>
<dbReference type="GO" id="GO:0000350">
    <property type="term" value="P:generation of catalytic spliceosome for second transesterification step"/>
    <property type="evidence" value="ECO:0007669"/>
    <property type="project" value="InterPro"/>
</dbReference>
<evidence type="ECO:0000313" key="4">
    <source>
        <dbReference type="EMBL" id="ORY48457.1"/>
    </source>
</evidence>
<comment type="caution">
    <text evidence="4">The sequence shown here is derived from an EMBL/GenBank/DDBJ whole genome shotgun (WGS) entry which is preliminary data.</text>
</comment>
<protein>
    <submittedName>
        <fullName evidence="4">Isy1-like splicing factor</fullName>
    </submittedName>
</protein>
<name>A0A1Y2CNB8_9FUNG</name>
<dbReference type="GO" id="GO:0005634">
    <property type="term" value="C:nucleus"/>
    <property type="evidence" value="ECO:0007669"/>
    <property type="project" value="UniProtKB-SubCell"/>
</dbReference>
<comment type="subcellular location">
    <subcellularLocation>
        <location evidence="1">Nucleus</location>
    </subcellularLocation>
</comment>
<proteinExistence type="inferred from homology"/>
<dbReference type="OrthoDB" id="1739576at2759"/>
<dbReference type="FunFam" id="1.10.287.660:FF:000001">
    <property type="entry name" value="pre-mRNA-splicing factor ISY1 homolog"/>
    <property type="match status" value="1"/>
</dbReference>
<dbReference type="AlphaFoldDB" id="A0A1Y2CNB8"/>